<reference evidence="11" key="1">
    <citation type="submission" date="2020-08" db="EMBL/GenBank/DDBJ databases">
        <title>Sequencing the genomes of 1000 actinobacteria strains.</title>
        <authorList>
            <person name="Klenk H.-P."/>
        </authorList>
    </citation>
    <scope>NUCLEOTIDE SEQUENCE [LARGE SCALE GENOMIC DNA]</scope>
    <source>
        <strain evidence="11">DSM 27064</strain>
    </source>
</reference>
<comment type="subcellular location">
    <subcellularLocation>
        <location evidence="1">Cell membrane</location>
        <topology evidence="1">Multi-pass membrane protein</topology>
    </subcellularLocation>
</comment>
<dbReference type="PANTHER" id="PTHR43738:SF1">
    <property type="entry name" value="HEMIN TRANSPORT SYSTEM PERMEASE PROTEIN HRTB-RELATED"/>
    <property type="match status" value="1"/>
</dbReference>
<feature type="transmembrane region" description="Helical" evidence="8">
    <location>
        <begin position="348"/>
        <end position="374"/>
    </location>
</feature>
<accession>A0A840DDE9</accession>
<evidence type="ECO:0000256" key="1">
    <source>
        <dbReference type="ARBA" id="ARBA00004651"/>
    </source>
</evidence>
<feature type="domain" description="MacB-like periplasmic core" evidence="10">
    <location>
        <begin position="19"/>
        <end position="208"/>
    </location>
</feature>
<dbReference type="InterPro" id="IPR051125">
    <property type="entry name" value="ABC-4/HrtB_transporter"/>
</dbReference>
<comment type="similarity">
    <text evidence="7">Belongs to the ABC-4 integral membrane protein family.</text>
</comment>
<evidence type="ECO:0000259" key="10">
    <source>
        <dbReference type="Pfam" id="PF12704"/>
    </source>
</evidence>
<dbReference type="GO" id="GO:0005886">
    <property type="term" value="C:plasma membrane"/>
    <property type="evidence" value="ECO:0007669"/>
    <property type="project" value="UniProtKB-SubCell"/>
</dbReference>
<evidence type="ECO:0000256" key="8">
    <source>
        <dbReference type="SAM" id="Phobius"/>
    </source>
</evidence>
<proteinExistence type="inferred from homology"/>
<dbReference type="Pfam" id="PF02687">
    <property type="entry name" value="FtsX"/>
    <property type="match status" value="1"/>
</dbReference>
<dbReference type="Proteomes" id="UP000571183">
    <property type="component" value="Unassembled WGS sequence"/>
</dbReference>
<evidence type="ECO:0000256" key="7">
    <source>
        <dbReference type="ARBA" id="ARBA00038076"/>
    </source>
</evidence>
<evidence type="ECO:0000256" key="4">
    <source>
        <dbReference type="ARBA" id="ARBA00022692"/>
    </source>
</evidence>
<protein>
    <submittedName>
        <fullName evidence="11">Putative ABC transport system permease protein</fullName>
    </submittedName>
</protein>
<organism evidence="11 12">
    <name type="scientific">Canibacter oris</name>
    <dbReference type="NCBI Taxonomy" id="1365628"/>
    <lineage>
        <taxon>Bacteria</taxon>
        <taxon>Bacillati</taxon>
        <taxon>Actinomycetota</taxon>
        <taxon>Actinomycetes</taxon>
        <taxon>Micrococcales</taxon>
        <taxon>Microbacteriaceae</taxon>
        <taxon>Canibacter</taxon>
    </lineage>
</organism>
<evidence type="ECO:0000256" key="2">
    <source>
        <dbReference type="ARBA" id="ARBA00022448"/>
    </source>
</evidence>
<keyword evidence="6 8" id="KW-0472">Membrane</keyword>
<keyword evidence="5 8" id="KW-1133">Transmembrane helix</keyword>
<keyword evidence="3" id="KW-1003">Cell membrane</keyword>
<feature type="domain" description="ABC3 transporter permease C-terminal" evidence="9">
    <location>
        <begin position="271"/>
        <end position="381"/>
    </location>
</feature>
<dbReference type="Pfam" id="PF12704">
    <property type="entry name" value="MacB_PCD"/>
    <property type="match status" value="1"/>
</dbReference>
<comment type="caution">
    <text evidence="11">The sequence shown here is derived from an EMBL/GenBank/DDBJ whole genome shotgun (WGS) entry which is preliminary data.</text>
</comment>
<dbReference type="EMBL" id="JACIFD010000003">
    <property type="protein sequence ID" value="MBB4071074.1"/>
    <property type="molecule type" value="Genomic_DNA"/>
</dbReference>
<keyword evidence="2" id="KW-0813">Transport</keyword>
<sequence length="391" mass="39949">MFLAIRELKFAKGRFSLIVTVVALMTLLVGFLTGLTGGLASQNISALLRTGADRVVLSAPTADKKLSYAESAISADAVAEWQQVAGVEVTPLSIVNGALEGETAKKSLVLFAGVDPDGAAVAAGSEVVLGEGTAAELGVAIGDSVTLAGTELTVADITRDEYYSHREVAWVSLEAAHEFQQRTRQDAGYTSVLLLRETGQVGAVAAGVEVGDTAAIDSAATHSSGAAALSADQVATQLAETQALTATQAEPLLMSLLALESFKSEIGSLGMMIGMLVVIATLAIGVFFLVWSMQRQRDIAVLKALGAKTSWLVRDSIGQALLVLVLGVLVGGVANFALGAAVSQSLPFVSGLLPVALPAALMVIAGLLGALVSLRQIVKADPNSALQAAGA</sequence>
<keyword evidence="12" id="KW-1185">Reference proteome</keyword>
<evidence type="ECO:0000256" key="6">
    <source>
        <dbReference type="ARBA" id="ARBA00023136"/>
    </source>
</evidence>
<gene>
    <name evidence="11" type="ORF">F5897_000362</name>
</gene>
<name>A0A840DDE9_9MICO</name>
<dbReference type="InterPro" id="IPR025857">
    <property type="entry name" value="MacB_PCD"/>
</dbReference>
<evidence type="ECO:0000313" key="12">
    <source>
        <dbReference type="Proteomes" id="UP000571183"/>
    </source>
</evidence>
<evidence type="ECO:0000259" key="9">
    <source>
        <dbReference type="Pfam" id="PF02687"/>
    </source>
</evidence>
<evidence type="ECO:0000313" key="11">
    <source>
        <dbReference type="EMBL" id="MBB4071074.1"/>
    </source>
</evidence>
<dbReference type="PANTHER" id="PTHR43738">
    <property type="entry name" value="ABC TRANSPORTER, MEMBRANE PROTEIN"/>
    <property type="match status" value="1"/>
</dbReference>
<evidence type="ECO:0000256" key="3">
    <source>
        <dbReference type="ARBA" id="ARBA00022475"/>
    </source>
</evidence>
<dbReference type="AlphaFoldDB" id="A0A840DDE9"/>
<evidence type="ECO:0000256" key="5">
    <source>
        <dbReference type="ARBA" id="ARBA00022989"/>
    </source>
</evidence>
<dbReference type="InterPro" id="IPR003838">
    <property type="entry name" value="ABC3_permease_C"/>
</dbReference>
<feature type="transmembrane region" description="Helical" evidence="8">
    <location>
        <begin position="320"/>
        <end position="342"/>
    </location>
</feature>
<feature type="transmembrane region" description="Helical" evidence="8">
    <location>
        <begin position="269"/>
        <end position="291"/>
    </location>
</feature>
<keyword evidence="4 8" id="KW-0812">Transmembrane</keyword>
<dbReference type="RefSeq" id="WP_183304264.1">
    <property type="nucleotide sequence ID" value="NZ_JACIFD010000003.1"/>
</dbReference>